<protein>
    <submittedName>
        <fullName evidence="2">Type II toxin-antitoxin system PemK/MazF family toxin</fullName>
    </submittedName>
</protein>
<dbReference type="SUPFAM" id="SSF50118">
    <property type="entry name" value="Cell growth inhibitor/plasmid maintenance toxic component"/>
    <property type="match status" value="1"/>
</dbReference>
<keyword evidence="3" id="KW-1185">Reference proteome</keyword>
<evidence type="ECO:0000313" key="2">
    <source>
        <dbReference type="EMBL" id="MBE9404186.1"/>
    </source>
</evidence>
<dbReference type="InterPro" id="IPR003477">
    <property type="entry name" value="PemK-like"/>
</dbReference>
<name>A0ABR9W159_9MICO</name>
<reference evidence="2 3" key="1">
    <citation type="submission" date="2020-10" db="EMBL/GenBank/DDBJ databases">
        <title>Draft genome and description of Brachybacterium epidermidis sp nov.</title>
        <authorList>
            <person name="Boxberger M."/>
            <person name="La Scola B."/>
        </authorList>
    </citation>
    <scope>NUCLEOTIDE SEQUENCE [LARGE SCALE GENOMIC DNA]</scope>
    <source>
        <strain evidence="2 3">Marseille-Q2903</strain>
    </source>
</reference>
<sequence>MSFGSRLSSLLRTAARSPAVRRTARDLGRAAVRSVSETRSGRSGSAARRRANDHGGEAGVSTATASALADRDGSAPLAITYAPRLDGHPDPGEIVWAWVPYEEDLSRGKDRPVLVLAEEDARAGGRDGEGAVLVALMRTSRDRAENDGVHVDEHGATWIDVGSGSWDSKGRPSEVRVDRLLRLSPQAVRREGSRLAEDRFDRVAAAAREVHGWDG</sequence>
<feature type="region of interest" description="Disordered" evidence="1">
    <location>
        <begin position="25"/>
        <end position="69"/>
    </location>
</feature>
<dbReference type="Pfam" id="PF02452">
    <property type="entry name" value="PemK_toxin"/>
    <property type="match status" value="1"/>
</dbReference>
<organism evidence="2 3">
    <name type="scientific">Brachybacterium epidermidis</name>
    <dbReference type="NCBI Taxonomy" id="2781983"/>
    <lineage>
        <taxon>Bacteria</taxon>
        <taxon>Bacillati</taxon>
        <taxon>Actinomycetota</taxon>
        <taxon>Actinomycetes</taxon>
        <taxon>Micrococcales</taxon>
        <taxon>Dermabacteraceae</taxon>
        <taxon>Brachybacterium</taxon>
    </lineage>
</organism>
<dbReference type="RefSeq" id="WP_193865930.1">
    <property type="nucleotide sequence ID" value="NZ_JADEYR010000007.1"/>
</dbReference>
<dbReference type="EMBL" id="JADEYR010000007">
    <property type="protein sequence ID" value="MBE9404186.1"/>
    <property type="molecule type" value="Genomic_DNA"/>
</dbReference>
<accession>A0ABR9W159</accession>
<dbReference type="Proteomes" id="UP000644727">
    <property type="component" value="Unassembled WGS sequence"/>
</dbReference>
<gene>
    <name evidence="2" type="ORF">IOE58_08305</name>
</gene>
<comment type="caution">
    <text evidence="2">The sequence shown here is derived from an EMBL/GenBank/DDBJ whole genome shotgun (WGS) entry which is preliminary data.</text>
</comment>
<evidence type="ECO:0000313" key="3">
    <source>
        <dbReference type="Proteomes" id="UP000644727"/>
    </source>
</evidence>
<proteinExistence type="predicted"/>
<evidence type="ECO:0000256" key="1">
    <source>
        <dbReference type="SAM" id="MobiDB-lite"/>
    </source>
</evidence>